<dbReference type="EMBL" id="CM055758">
    <property type="protein sequence ID" value="KAJ7988119.1"/>
    <property type="molecule type" value="Genomic_DNA"/>
</dbReference>
<reference evidence="1" key="1">
    <citation type="submission" date="2021-05" db="EMBL/GenBank/DDBJ databases">
        <authorList>
            <person name="Pan Q."/>
            <person name="Jouanno E."/>
            <person name="Zahm M."/>
            <person name="Klopp C."/>
            <person name="Cabau C."/>
            <person name="Louis A."/>
            <person name="Berthelot C."/>
            <person name="Parey E."/>
            <person name="Roest Crollius H."/>
            <person name="Montfort J."/>
            <person name="Robinson-Rechavi M."/>
            <person name="Bouchez O."/>
            <person name="Lampietro C."/>
            <person name="Lopez Roques C."/>
            <person name="Donnadieu C."/>
            <person name="Postlethwait J."/>
            <person name="Bobe J."/>
            <person name="Dillon D."/>
            <person name="Chandos A."/>
            <person name="von Hippel F."/>
            <person name="Guiguen Y."/>
        </authorList>
    </citation>
    <scope>NUCLEOTIDE SEQUENCE</scope>
    <source>
        <strain evidence="1">YG-Jan2019</strain>
    </source>
</reference>
<name>A0ACC2F9U8_DALPE</name>
<evidence type="ECO:0000313" key="2">
    <source>
        <dbReference type="Proteomes" id="UP001157502"/>
    </source>
</evidence>
<sequence>MASDGDQDEQWQDKFILKRKLTGPPRLLLGKCKSLNQGCDRSEDRTKKRNQRPSFNNGAQISSITKQSIIEVVEKDSSDPVVASDNLHATLNIDGDRASSGQPFDPASLNTGLEENKTSEDQLEGRSETGKSTGNGWKRVFSPALICIRRQRKFAAAQDDRLRRTPAKSTRDDTTSSSDRCVDGVVKRRRRFNIRTWPAFKRLLTASYVRRQRPRQGNVVQEEISEDASQKPSVTFSKRCQRFLTCGRKATLILRHKNTHCPGNKEAVLELKRTQDSGQQSPVALQGVTLLEEPGEVRGPCSERVTVNAEVIALQPNDGDPNVTATSLMPTVQRPIPTNGTRQGIDAVDTKTSLLAGTEETSSILEPETCGNSGTDTVPRVVDVVMDAGQIQVDELDDIACLEKDTVTQTACALVDTVHSVAMDTNEHPSEPNPIVYSEDVVKENYDEYCGLTEEQIFRNDGTSTSTVMYGHDVVQSSLRETSIAHPNGHEVEEGGGESLLPAEQSELLLCREILLVETARSLVQAAISAAMEQLSIEQNGTPVIVHREAPECRDHA</sequence>
<organism evidence="1 2">
    <name type="scientific">Dallia pectoralis</name>
    <name type="common">Alaska blackfish</name>
    <dbReference type="NCBI Taxonomy" id="75939"/>
    <lineage>
        <taxon>Eukaryota</taxon>
        <taxon>Metazoa</taxon>
        <taxon>Chordata</taxon>
        <taxon>Craniata</taxon>
        <taxon>Vertebrata</taxon>
        <taxon>Euteleostomi</taxon>
        <taxon>Actinopterygii</taxon>
        <taxon>Neopterygii</taxon>
        <taxon>Teleostei</taxon>
        <taxon>Protacanthopterygii</taxon>
        <taxon>Esociformes</taxon>
        <taxon>Umbridae</taxon>
        <taxon>Dallia</taxon>
    </lineage>
</organism>
<gene>
    <name evidence="1" type="ORF">DPEC_G00320320</name>
</gene>
<protein>
    <submittedName>
        <fullName evidence="1">Uncharacterized protein</fullName>
    </submittedName>
</protein>
<accession>A0ACC2F9U8</accession>
<comment type="caution">
    <text evidence="1">The sequence shown here is derived from an EMBL/GenBank/DDBJ whole genome shotgun (WGS) entry which is preliminary data.</text>
</comment>
<keyword evidence="2" id="KW-1185">Reference proteome</keyword>
<evidence type="ECO:0000313" key="1">
    <source>
        <dbReference type="EMBL" id="KAJ7988119.1"/>
    </source>
</evidence>
<proteinExistence type="predicted"/>
<dbReference type="Proteomes" id="UP001157502">
    <property type="component" value="Chromosome 31"/>
</dbReference>